<feature type="transmembrane region" description="Helical" evidence="7">
    <location>
        <begin position="20"/>
        <end position="38"/>
    </location>
</feature>
<gene>
    <name evidence="7 8" type="primary">lgt</name>
    <name evidence="8" type="ORF">WKV44_01695</name>
</gene>
<accession>A0ABU9U995</accession>
<feature type="transmembrane region" description="Helical" evidence="7">
    <location>
        <begin position="236"/>
        <end position="255"/>
    </location>
</feature>
<keyword evidence="4 7" id="KW-0812">Transmembrane</keyword>
<proteinExistence type="inferred from homology"/>
<evidence type="ECO:0000256" key="2">
    <source>
        <dbReference type="ARBA" id="ARBA00022475"/>
    </source>
</evidence>
<keyword evidence="6 7" id="KW-0472">Membrane</keyword>
<reference evidence="8 9" key="1">
    <citation type="submission" date="2024-03" db="EMBL/GenBank/DDBJ databases">
        <title>Ignisphaera cupida sp. nov., a hyperthermophilic hydrolytic archaeon from a hot spring of Kamchatka, and proposal of Ignisphaeraceae fam. nov.</title>
        <authorList>
            <person name="Podosokorskaya O.A."/>
            <person name="Elcheninov A.G."/>
            <person name="Maltseva A.I."/>
            <person name="Zayulina K.S."/>
            <person name="Novikov A."/>
            <person name="Merkel A.Y."/>
        </authorList>
    </citation>
    <scope>NUCLEOTIDE SEQUENCE [LARGE SCALE GENOMIC DNA]</scope>
    <source>
        <strain evidence="8 9">38H-sp</strain>
    </source>
</reference>
<feature type="transmembrane region" description="Helical" evidence="7">
    <location>
        <begin position="284"/>
        <end position="308"/>
    </location>
</feature>
<comment type="caution">
    <text evidence="8">The sequence shown here is derived from an EMBL/GenBank/DDBJ whole genome shotgun (WGS) entry which is preliminary data.</text>
</comment>
<comment type="function">
    <text evidence="7">Catalyzes the transfer of the diacylglyceryl group from phosphatidylglycerol to the sulfhydryl group of the N-terminal cysteine of a prolipoprotein, the first step in the formation of mature lipoproteins.</text>
</comment>
<comment type="pathway">
    <text evidence="7">Protein modification; lipoprotein biosynthesis (diacylglyceryl transfer).</text>
</comment>
<keyword evidence="5 7" id="KW-1133">Transmembrane helix</keyword>
<dbReference type="EMBL" id="JBCHKQ010000001">
    <property type="protein sequence ID" value="MEM5947247.1"/>
    <property type="molecule type" value="Genomic_DNA"/>
</dbReference>
<feature type="transmembrane region" description="Helical" evidence="7">
    <location>
        <begin position="107"/>
        <end position="125"/>
    </location>
</feature>
<evidence type="ECO:0000256" key="7">
    <source>
        <dbReference type="HAMAP-Rule" id="MF_01147"/>
    </source>
</evidence>
<evidence type="ECO:0000256" key="4">
    <source>
        <dbReference type="ARBA" id="ARBA00022692"/>
    </source>
</evidence>
<dbReference type="PROSITE" id="PS01311">
    <property type="entry name" value="LGT"/>
    <property type="match status" value="1"/>
</dbReference>
<name>A0ABU9U995_9SPIR</name>
<comment type="catalytic activity">
    <reaction evidence="7">
        <text>L-cysteinyl-[prolipoprotein] + a 1,2-diacyl-sn-glycero-3-phospho-(1'-sn-glycerol) = an S-1,2-diacyl-sn-glyceryl-L-cysteinyl-[prolipoprotein] + sn-glycerol 1-phosphate + H(+)</text>
        <dbReference type="Rhea" id="RHEA:56712"/>
        <dbReference type="Rhea" id="RHEA-COMP:14679"/>
        <dbReference type="Rhea" id="RHEA-COMP:14680"/>
        <dbReference type="ChEBI" id="CHEBI:15378"/>
        <dbReference type="ChEBI" id="CHEBI:29950"/>
        <dbReference type="ChEBI" id="CHEBI:57685"/>
        <dbReference type="ChEBI" id="CHEBI:64716"/>
        <dbReference type="ChEBI" id="CHEBI:140658"/>
        <dbReference type="EC" id="2.5.1.145"/>
    </reaction>
</comment>
<dbReference type="InterPro" id="IPR001640">
    <property type="entry name" value="Lgt"/>
</dbReference>
<evidence type="ECO:0000256" key="5">
    <source>
        <dbReference type="ARBA" id="ARBA00022989"/>
    </source>
</evidence>
<dbReference type="NCBIfam" id="TIGR00544">
    <property type="entry name" value="lgt"/>
    <property type="match status" value="1"/>
</dbReference>
<comment type="similarity">
    <text evidence="1 7">Belongs to the Lgt family.</text>
</comment>
<dbReference type="PANTHER" id="PTHR30589">
    <property type="entry name" value="PROLIPOPROTEIN DIACYLGLYCERYL TRANSFERASE"/>
    <property type="match status" value="1"/>
</dbReference>
<dbReference type="RefSeq" id="WP_420068697.1">
    <property type="nucleotide sequence ID" value="NZ_JBCHKQ010000001.1"/>
</dbReference>
<dbReference type="HAMAP" id="MF_01147">
    <property type="entry name" value="Lgt"/>
    <property type="match status" value="1"/>
</dbReference>
<dbReference type="EC" id="2.5.1.145" evidence="7"/>
<evidence type="ECO:0000256" key="3">
    <source>
        <dbReference type="ARBA" id="ARBA00022679"/>
    </source>
</evidence>
<keyword evidence="9" id="KW-1185">Reference proteome</keyword>
<comment type="subcellular location">
    <subcellularLocation>
        <location evidence="7">Cell membrane</location>
        <topology evidence="7">Multi-pass membrane protein</topology>
    </subcellularLocation>
</comment>
<evidence type="ECO:0000313" key="9">
    <source>
        <dbReference type="Proteomes" id="UP001466331"/>
    </source>
</evidence>
<feature type="binding site" evidence="7">
    <location>
        <position position="150"/>
    </location>
    <ligand>
        <name>a 1,2-diacyl-sn-glycero-3-phospho-(1'-sn-glycerol)</name>
        <dbReference type="ChEBI" id="CHEBI:64716"/>
    </ligand>
</feature>
<evidence type="ECO:0000256" key="6">
    <source>
        <dbReference type="ARBA" id="ARBA00023136"/>
    </source>
</evidence>
<organism evidence="8 9">
    <name type="scientific">Rarispira pelagica</name>
    <dbReference type="NCBI Taxonomy" id="3141764"/>
    <lineage>
        <taxon>Bacteria</taxon>
        <taxon>Pseudomonadati</taxon>
        <taxon>Spirochaetota</taxon>
        <taxon>Spirochaetia</taxon>
        <taxon>Winmispirales</taxon>
        <taxon>Winmispiraceae</taxon>
        <taxon>Rarispira</taxon>
    </lineage>
</organism>
<dbReference type="Proteomes" id="UP001466331">
    <property type="component" value="Unassembled WGS sequence"/>
</dbReference>
<protein>
    <recommendedName>
        <fullName evidence="7">Phosphatidylglycerol--prolipoprotein diacylglyceryl transferase</fullName>
        <ecNumber evidence="7">2.5.1.145</ecNumber>
    </recommendedName>
</protein>
<keyword evidence="3 7" id="KW-0808">Transferase</keyword>
<evidence type="ECO:0000313" key="8">
    <source>
        <dbReference type="EMBL" id="MEM5947247.1"/>
    </source>
</evidence>
<evidence type="ECO:0000256" key="1">
    <source>
        <dbReference type="ARBA" id="ARBA00007150"/>
    </source>
</evidence>
<dbReference type="GO" id="GO:0008961">
    <property type="term" value="F:phosphatidylglycerol-prolipoprotein diacylglyceryl transferase activity"/>
    <property type="evidence" value="ECO:0007669"/>
    <property type="project" value="UniProtKB-EC"/>
</dbReference>
<keyword evidence="2 7" id="KW-1003">Cell membrane</keyword>
<feature type="transmembrane region" description="Helical" evidence="7">
    <location>
        <begin position="211"/>
        <end position="229"/>
    </location>
</feature>
<dbReference type="Pfam" id="PF01790">
    <property type="entry name" value="LGT"/>
    <property type="match status" value="1"/>
</dbReference>
<feature type="transmembrane region" description="Helical" evidence="7">
    <location>
        <begin position="58"/>
        <end position="78"/>
    </location>
</feature>
<dbReference type="PANTHER" id="PTHR30589:SF0">
    <property type="entry name" value="PHOSPHATIDYLGLYCEROL--PROLIPOPROTEIN DIACYLGLYCERYL TRANSFERASE"/>
    <property type="match status" value="1"/>
</dbReference>
<sequence length="319" mass="37639">MAYLYYPSWLKPYIIPQLPFLRWYGLMYAVAFGIAYYLTRYQVRTLRLEEDADDLIDFFFWSIIGLLVGARLFSTLIYDTSGLYWKKPWLIFWPFDEDWNYTGLQGMSFHGGVVGGLTGMLFYCFKKKKNFLEYADMLAAAIPLGYTFGRLGNFINAELYGRVTTMPWGMFFDTATRFPAKEGWVQRVAEKAGIILPPNNMLVNLPRHPSQLYEAFFEGIVLWLFMWFVIRPRKSYNGMVMSWFFIGYGTIRFFLEYFRQPDENLGFIIKLVPDKTNIYLFETFFNFTMGQVLNFLMIIAGVVIMFALRNRHRNKLLSQ</sequence>
<feature type="transmembrane region" description="Helical" evidence="7">
    <location>
        <begin position="137"/>
        <end position="155"/>
    </location>
</feature>